<name>A0ACB9F2B1_CICIN</name>
<evidence type="ECO:0000313" key="1">
    <source>
        <dbReference type="EMBL" id="KAI3764928.1"/>
    </source>
</evidence>
<evidence type="ECO:0000313" key="2">
    <source>
        <dbReference type="Proteomes" id="UP001055811"/>
    </source>
</evidence>
<gene>
    <name evidence="1" type="ORF">L2E82_14945</name>
</gene>
<organism evidence="1 2">
    <name type="scientific">Cichorium intybus</name>
    <name type="common">Chicory</name>
    <dbReference type="NCBI Taxonomy" id="13427"/>
    <lineage>
        <taxon>Eukaryota</taxon>
        <taxon>Viridiplantae</taxon>
        <taxon>Streptophyta</taxon>
        <taxon>Embryophyta</taxon>
        <taxon>Tracheophyta</taxon>
        <taxon>Spermatophyta</taxon>
        <taxon>Magnoliopsida</taxon>
        <taxon>eudicotyledons</taxon>
        <taxon>Gunneridae</taxon>
        <taxon>Pentapetalae</taxon>
        <taxon>asterids</taxon>
        <taxon>campanulids</taxon>
        <taxon>Asterales</taxon>
        <taxon>Asteraceae</taxon>
        <taxon>Cichorioideae</taxon>
        <taxon>Cichorieae</taxon>
        <taxon>Cichoriinae</taxon>
        <taxon>Cichorium</taxon>
    </lineage>
</organism>
<dbReference type="Proteomes" id="UP001055811">
    <property type="component" value="Linkage Group LG03"/>
</dbReference>
<dbReference type="EMBL" id="CM042011">
    <property type="protein sequence ID" value="KAI3764928.1"/>
    <property type="molecule type" value="Genomic_DNA"/>
</dbReference>
<accession>A0ACB9F2B1</accession>
<keyword evidence="2" id="KW-1185">Reference proteome</keyword>
<sequence length="439" mass="47982">MTIIICKRQRGCFIFLNSLDGTLPPHHLPRYRYLDADEEYREKIERNQILIEAASYSSSFGLKVGRVYGGGVKGLRWWLVTIGMELDLIGGMEADVDMGKMEMDGLQVVAQVIQLKWEWMYTKNNGNPFSDVLWLAALVQSESELEFGQQRFCLILISCGSIGFFDHVSPDHHGVVSRLPMKIALITGGAQGIGEATARLFVKHGAKVIIADIQDDLGEAVCNDIGLDNASFVHCDVTIESDVEKAINITLAKYGRLDIMVNNAAILDDGKPNILDNDQSTFERVMSVNVTGVFLGTKHAARAMIPARSGSIIMLGSVSGSIGGIISHAYSSSKHAIVGLTKNTAAELGQYGIRVNCLSPYFIPSPLTANYTQDYPEKYSKVYSNLTGIVLREEDVAEAALFLASDESRYMSGHNLILDGGFTVINPAFGLFARASPVE</sequence>
<protein>
    <submittedName>
        <fullName evidence="1">Uncharacterized protein</fullName>
    </submittedName>
</protein>
<proteinExistence type="predicted"/>
<reference evidence="2" key="1">
    <citation type="journal article" date="2022" name="Mol. Ecol. Resour.">
        <title>The genomes of chicory, endive, great burdock and yacon provide insights into Asteraceae palaeo-polyploidization history and plant inulin production.</title>
        <authorList>
            <person name="Fan W."/>
            <person name="Wang S."/>
            <person name="Wang H."/>
            <person name="Wang A."/>
            <person name="Jiang F."/>
            <person name="Liu H."/>
            <person name="Zhao H."/>
            <person name="Xu D."/>
            <person name="Zhang Y."/>
        </authorList>
    </citation>
    <scope>NUCLEOTIDE SEQUENCE [LARGE SCALE GENOMIC DNA]</scope>
    <source>
        <strain evidence="2">cv. Punajuju</strain>
    </source>
</reference>
<comment type="caution">
    <text evidence="1">The sequence shown here is derived from an EMBL/GenBank/DDBJ whole genome shotgun (WGS) entry which is preliminary data.</text>
</comment>
<reference evidence="1 2" key="2">
    <citation type="journal article" date="2022" name="Mol. Ecol. Resour.">
        <title>The genomes of chicory, endive, great burdock and yacon provide insights into Asteraceae paleo-polyploidization history and plant inulin production.</title>
        <authorList>
            <person name="Fan W."/>
            <person name="Wang S."/>
            <person name="Wang H."/>
            <person name="Wang A."/>
            <person name="Jiang F."/>
            <person name="Liu H."/>
            <person name="Zhao H."/>
            <person name="Xu D."/>
            <person name="Zhang Y."/>
        </authorList>
    </citation>
    <scope>NUCLEOTIDE SEQUENCE [LARGE SCALE GENOMIC DNA]</scope>
    <source>
        <strain evidence="2">cv. Punajuju</strain>
        <tissue evidence="1">Leaves</tissue>
    </source>
</reference>